<evidence type="ECO:0000256" key="4">
    <source>
        <dbReference type="ARBA" id="ARBA00015443"/>
    </source>
</evidence>
<evidence type="ECO:0000256" key="6">
    <source>
        <dbReference type="ARBA" id="ARBA00022694"/>
    </source>
</evidence>
<dbReference type="InterPro" id="IPR007537">
    <property type="entry name" value="tRNAHis_GuaTrfase_Thg1"/>
</dbReference>
<keyword evidence="11" id="KW-0342">GTP-binding</keyword>
<dbReference type="EC" id="2.7.7.79" evidence="3"/>
<keyword evidence="7 16" id="KW-0548">Nucleotidyltransferase</keyword>
<evidence type="ECO:0000256" key="2">
    <source>
        <dbReference type="ARBA" id="ARBA00010113"/>
    </source>
</evidence>
<feature type="domain" description="tRNAHis guanylyltransferase catalytic" evidence="14">
    <location>
        <begin position="56"/>
        <end position="120"/>
    </location>
</feature>
<feature type="compositionally biased region" description="Polar residues" evidence="13">
    <location>
        <begin position="1"/>
        <end position="11"/>
    </location>
</feature>
<evidence type="ECO:0000256" key="1">
    <source>
        <dbReference type="ARBA" id="ARBA00001946"/>
    </source>
</evidence>
<dbReference type="GO" id="GO:0006400">
    <property type="term" value="P:tRNA modification"/>
    <property type="evidence" value="ECO:0007669"/>
    <property type="project" value="InterPro"/>
</dbReference>
<dbReference type="Pfam" id="PF14413">
    <property type="entry name" value="Thg1C"/>
    <property type="match status" value="1"/>
</dbReference>
<dbReference type="GO" id="GO:0005525">
    <property type="term" value="F:GTP binding"/>
    <property type="evidence" value="ECO:0007669"/>
    <property type="project" value="UniProtKB-KW"/>
</dbReference>
<evidence type="ECO:0000259" key="14">
    <source>
        <dbReference type="Pfam" id="PF04446"/>
    </source>
</evidence>
<dbReference type="GO" id="GO:0008193">
    <property type="term" value="F:tRNA guanylyltransferase activity"/>
    <property type="evidence" value="ECO:0007669"/>
    <property type="project" value="UniProtKB-EC"/>
</dbReference>
<evidence type="ECO:0000256" key="5">
    <source>
        <dbReference type="ARBA" id="ARBA00022679"/>
    </source>
</evidence>
<dbReference type="AlphaFoldDB" id="A0A8H8P9R1"/>
<comment type="similarity">
    <text evidence="2">Belongs to the tRNA(His) guanylyltransferase family.</text>
</comment>
<dbReference type="InterPro" id="IPR025845">
    <property type="entry name" value="Thg1_C_dom"/>
</dbReference>
<protein>
    <recommendedName>
        <fullName evidence="4">tRNA(His) guanylyltransferase</fullName>
        <ecNumber evidence="3">2.7.7.79</ecNumber>
    </recommendedName>
    <alternativeName>
        <fullName evidence="12">tRNA-histidine guanylyltransferase</fullName>
    </alternativeName>
</protein>
<dbReference type="InterPro" id="IPR038469">
    <property type="entry name" value="tRNAHis_GuaTrfase_Thg1_sf"/>
</dbReference>
<evidence type="ECO:0000259" key="15">
    <source>
        <dbReference type="Pfam" id="PF14413"/>
    </source>
</evidence>
<dbReference type="KEGG" id="rsx:RhiXN_11134"/>
<reference evidence="16" key="1">
    <citation type="submission" date="2020-05" db="EMBL/GenBank/DDBJ databases">
        <title>Evolutionary and genomic comparisons of hybrid uninucleate and nonhybrid Rhizoctonia fungi.</title>
        <authorList>
            <person name="Li C."/>
            <person name="Chen X."/>
        </authorList>
    </citation>
    <scope>NUCLEOTIDE SEQUENCE</scope>
    <source>
        <strain evidence="16">AG-1 IA</strain>
    </source>
</reference>
<evidence type="ECO:0000313" key="16">
    <source>
        <dbReference type="EMBL" id="QRW26057.1"/>
    </source>
</evidence>
<proteinExistence type="inferred from homology"/>
<dbReference type="GeneID" id="67033412"/>
<evidence type="ECO:0000256" key="7">
    <source>
        <dbReference type="ARBA" id="ARBA00022695"/>
    </source>
</evidence>
<dbReference type="PANTHER" id="PTHR12729:SF6">
    <property type="entry name" value="TRNA(HIS) GUANYLYLTRANSFERASE-RELATED"/>
    <property type="match status" value="1"/>
</dbReference>
<name>A0A8H8P9R1_9AGAM</name>
<evidence type="ECO:0000256" key="12">
    <source>
        <dbReference type="ARBA" id="ARBA00032480"/>
    </source>
</evidence>
<gene>
    <name evidence="16" type="ORF">RhiXN_11134</name>
</gene>
<dbReference type="Proteomes" id="UP000650533">
    <property type="component" value="Chromosome 14"/>
</dbReference>
<feature type="domain" description="Thg1 C-terminal" evidence="15">
    <location>
        <begin position="215"/>
        <end position="342"/>
    </location>
</feature>
<keyword evidence="6" id="KW-0819">tRNA processing</keyword>
<dbReference type="RefSeq" id="XP_043186294.1">
    <property type="nucleotide sequence ID" value="XM_043330949.1"/>
</dbReference>
<dbReference type="Gene3D" id="3.30.70.3000">
    <property type="match status" value="3"/>
</dbReference>
<organism evidence="16 17">
    <name type="scientific">Rhizoctonia solani</name>
    <dbReference type="NCBI Taxonomy" id="456999"/>
    <lineage>
        <taxon>Eukaryota</taxon>
        <taxon>Fungi</taxon>
        <taxon>Dikarya</taxon>
        <taxon>Basidiomycota</taxon>
        <taxon>Agaricomycotina</taxon>
        <taxon>Agaricomycetes</taxon>
        <taxon>Cantharellales</taxon>
        <taxon>Ceratobasidiaceae</taxon>
        <taxon>Rhizoctonia</taxon>
    </lineage>
</organism>
<evidence type="ECO:0000256" key="11">
    <source>
        <dbReference type="ARBA" id="ARBA00023134"/>
    </source>
</evidence>
<accession>A0A8H8P9R1</accession>
<evidence type="ECO:0000256" key="3">
    <source>
        <dbReference type="ARBA" id="ARBA00012511"/>
    </source>
</evidence>
<evidence type="ECO:0000313" key="17">
    <source>
        <dbReference type="Proteomes" id="UP000650533"/>
    </source>
</evidence>
<evidence type="ECO:0000256" key="9">
    <source>
        <dbReference type="ARBA" id="ARBA00022741"/>
    </source>
</evidence>
<dbReference type="EMBL" id="CP059671">
    <property type="protein sequence ID" value="QRW26057.1"/>
    <property type="molecule type" value="Genomic_DNA"/>
</dbReference>
<comment type="cofactor">
    <cofactor evidence="1">
        <name>Mg(2+)</name>
        <dbReference type="ChEBI" id="CHEBI:18420"/>
    </cofactor>
</comment>
<keyword evidence="9" id="KW-0547">Nucleotide-binding</keyword>
<evidence type="ECO:0000256" key="13">
    <source>
        <dbReference type="SAM" id="MobiDB-lite"/>
    </source>
</evidence>
<dbReference type="GO" id="GO:0000287">
    <property type="term" value="F:magnesium ion binding"/>
    <property type="evidence" value="ECO:0007669"/>
    <property type="project" value="InterPro"/>
</dbReference>
<keyword evidence="8" id="KW-0479">Metal-binding</keyword>
<dbReference type="PANTHER" id="PTHR12729">
    <property type="entry name" value="TRNA(HIS) GUANYLYLTRANSFERASE-RELATED"/>
    <property type="match status" value="1"/>
</dbReference>
<evidence type="ECO:0000256" key="8">
    <source>
        <dbReference type="ARBA" id="ARBA00022723"/>
    </source>
</evidence>
<keyword evidence="10" id="KW-0460">Magnesium</keyword>
<keyword evidence="5 16" id="KW-0808">Transferase</keyword>
<evidence type="ECO:0000256" key="10">
    <source>
        <dbReference type="ARBA" id="ARBA00022842"/>
    </source>
</evidence>
<feature type="region of interest" description="Disordered" evidence="13">
    <location>
        <begin position="1"/>
        <end position="26"/>
    </location>
</feature>
<dbReference type="InterPro" id="IPR024956">
    <property type="entry name" value="tRNAHis_GuaTrfase_cat"/>
</dbReference>
<sequence>MHTDVSSTSEYNPFRRNKTEQRNDDFSGLSIGYNITQFNFNGEHALPIRSILRASRPLAPNTHLVLRIDGHAFHKFSDAHGFQKPNDERALKLMDHAAQTVMEEYPDIVLGFGESDEFRFSDAHGFQKPNDERALKLMDHAAQTVMEEYPDIVLGLAKAMNLVSYSRNRRSFTIGGKGQQDSIYATSLFTSAYVFNWKTHFPDTELKYPHHLMEEQADTHINNLYNTTFWALVQGGGMTAREAETRLKGTLSKDKHEILFSNYGINYNGLPETIKKGSVLVREVIQSESPEVANPDRPKGNVNIADISDPAISSQNVQDIAKNKPKRALPNIVRVIHVDIIKEEFWSARPELLDS</sequence>
<dbReference type="Pfam" id="PF04446">
    <property type="entry name" value="Thg1"/>
    <property type="match status" value="1"/>
</dbReference>